<evidence type="ECO:0000256" key="1">
    <source>
        <dbReference type="ARBA" id="ARBA00023015"/>
    </source>
</evidence>
<dbReference type="GO" id="GO:0003677">
    <property type="term" value="F:DNA binding"/>
    <property type="evidence" value="ECO:0007669"/>
    <property type="project" value="UniProtKB-KW"/>
</dbReference>
<feature type="domain" description="HTH crp-type" evidence="5">
    <location>
        <begin position="139"/>
        <end position="211"/>
    </location>
</feature>
<dbReference type="PANTHER" id="PTHR24567:SF68">
    <property type="entry name" value="DNA-BINDING TRANSCRIPTIONAL DUAL REGULATOR CRP"/>
    <property type="match status" value="1"/>
</dbReference>
<dbReference type="InterPro" id="IPR018490">
    <property type="entry name" value="cNMP-bd_dom_sf"/>
</dbReference>
<keyword evidence="1" id="KW-0805">Transcription regulation</keyword>
<dbReference type="RefSeq" id="WP_011879522.1">
    <property type="nucleotide sequence ID" value="NC_009253.1"/>
</dbReference>
<dbReference type="InterPro" id="IPR012318">
    <property type="entry name" value="HTH_CRP"/>
</dbReference>
<dbReference type="SMART" id="SM00100">
    <property type="entry name" value="cNMP"/>
    <property type="match status" value="1"/>
</dbReference>
<dbReference type="PROSITE" id="PS50042">
    <property type="entry name" value="CNMP_BINDING_3"/>
    <property type="match status" value="1"/>
</dbReference>
<gene>
    <name evidence="6" type="ordered locus">Dred_3232</name>
</gene>
<dbReference type="EMBL" id="CP000612">
    <property type="protein sequence ID" value="ABO51734.1"/>
    <property type="molecule type" value="Genomic_DNA"/>
</dbReference>
<dbReference type="Gene3D" id="2.60.120.10">
    <property type="entry name" value="Jelly Rolls"/>
    <property type="match status" value="1"/>
</dbReference>
<evidence type="ECO:0000256" key="3">
    <source>
        <dbReference type="ARBA" id="ARBA00023163"/>
    </source>
</evidence>
<dbReference type="HOGENOM" id="CLU_075053_3_2_9"/>
<organism evidence="6 7">
    <name type="scientific">Desulforamulus reducens (strain ATCC BAA-1160 / DSM 100696 / MI-1)</name>
    <name type="common">Desulfotomaculum reducens</name>
    <dbReference type="NCBI Taxonomy" id="349161"/>
    <lineage>
        <taxon>Bacteria</taxon>
        <taxon>Bacillati</taxon>
        <taxon>Bacillota</taxon>
        <taxon>Clostridia</taxon>
        <taxon>Eubacteriales</taxon>
        <taxon>Peptococcaceae</taxon>
        <taxon>Desulforamulus</taxon>
    </lineage>
</organism>
<dbReference type="KEGG" id="drm:Dred_3232"/>
<evidence type="ECO:0000256" key="2">
    <source>
        <dbReference type="ARBA" id="ARBA00023125"/>
    </source>
</evidence>
<evidence type="ECO:0000313" key="6">
    <source>
        <dbReference type="EMBL" id="ABO51734.1"/>
    </source>
</evidence>
<accession>A4J9I1</accession>
<dbReference type="STRING" id="349161.Dred_3232"/>
<dbReference type="InterPro" id="IPR000595">
    <property type="entry name" value="cNMP-bd_dom"/>
</dbReference>
<dbReference type="SUPFAM" id="SSF46785">
    <property type="entry name" value="Winged helix' DNA-binding domain"/>
    <property type="match status" value="1"/>
</dbReference>
<keyword evidence="3" id="KW-0804">Transcription</keyword>
<dbReference type="InterPro" id="IPR050397">
    <property type="entry name" value="Env_Response_Regulators"/>
</dbReference>
<proteinExistence type="predicted"/>
<dbReference type="InterPro" id="IPR036390">
    <property type="entry name" value="WH_DNA-bd_sf"/>
</dbReference>
<keyword evidence="7" id="KW-1185">Reference proteome</keyword>
<dbReference type="PROSITE" id="PS51063">
    <property type="entry name" value="HTH_CRP_2"/>
    <property type="match status" value="1"/>
</dbReference>
<dbReference type="SUPFAM" id="SSF51206">
    <property type="entry name" value="cAMP-binding domain-like"/>
    <property type="match status" value="1"/>
</dbReference>
<dbReference type="AlphaFoldDB" id="A4J9I1"/>
<dbReference type="OrthoDB" id="8254501at2"/>
<dbReference type="InterPro" id="IPR014710">
    <property type="entry name" value="RmlC-like_jellyroll"/>
</dbReference>
<dbReference type="Proteomes" id="UP000001556">
    <property type="component" value="Chromosome"/>
</dbReference>
<reference evidence="6 7" key="1">
    <citation type="submission" date="2007-03" db="EMBL/GenBank/DDBJ databases">
        <title>Complete sequence of Desulfotomaculum reducens MI-1.</title>
        <authorList>
            <consortium name="US DOE Joint Genome Institute"/>
            <person name="Copeland A."/>
            <person name="Lucas S."/>
            <person name="Lapidus A."/>
            <person name="Barry K."/>
            <person name="Detter J.C."/>
            <person name="Glavina del Rio T."/>
            <person name="Hammon N."/>
            <person name="Israni S."/>
            <person name="Dalin E."/>
            <person name="Tice H."/>
            <person name="Pitluck S."/>
            <person name="Sims D."/>
            <person name="Brettin T."/>
            <person name="Bruce D."/>
            <person name="Han C."/>
            <person name="Tapia R."/>
            <person name="Schmutz J."/>
            <person name="Larimer F."/>
            <person name="Land M."/>
            <person name="Hauser L."/>
            <person name="Kyrpides N."/>
            <person name="Kim E."/>
            <person name="Tebo B.M."/>
            <person name="Richardson P."/>
        </authorList>
    </citation>
    <scope>NUCLEOTIDE SEQUENCE [LARGE SCALE GENOMIC DNA]</scope>
    <source>
        <strain evidence="6 7">MI-1</strain>
    </source>
</reference>
<feature type="domain" description="Cyclic nucleotide-binding" evidence="4">
    <location>
        <begin position="5"/>
        <end position="125"/>
    </location>
</feature>
<dbReference type="GO" id="GO:0005829">
    <property type="term" value="C:cytosol"/>
    <property type="evidence" value="ECO:0007669"/>
    <property type="project" value="TreeGrafter"/>
</dbReference>
<dbReference type="Pfam" id="PF00027">
    <property type="entry name" value="cNMP_binding"/>
    <property type="match status" value="1"/>
</dbReference>
<protein>
    <submittedName>
        <fullName evidence="6">Cyclic nucleotide-binding protein</fullName>
    </submittedName>
</protein>
<dbReference type="CDD" id="cd00038">
    <property type="entry name" value="CAP_ED"/>
    <property type="match status" value="1"/>
</dbReference>
<evidence type="ECO:0000313" key="7">
    <source>
        <dbReference type="Proteomes" id="UP000001556"/>
    </source>
</evidence>
<evidence type="ECO:0000259" key="4">
    <source>
        <dbReference type="PROSITE" id="PS50042"/>
    </source>
</evidence>
<dbReference type="PANTHER" id="PTHR24567">
    <property type="entry name" value="CRP FAMILY TRANSCRIPTIONAL REGULATORY PROTEIN"/>
    <property type="match status" value="1"/>
</dbReference>
<evidence type="ECO:0000259" key="5">
    <source>
        <dbReference type="PROSITE" id="PS51063"/>
    </source>
</evidence>
<sequence>MTSKIVQLFPKSKIEEWLSHGKEINFKRGNYITGADKLTNDIYLIKKGEARLFHIHEDGKECILGLLSAGDFIDLIDIFTKKRSGAFSKALTEVTVIAVPKAEVRKVIEENPPLAMSLLSYLSERLQETVEILEQVAYGKVEERLLFLLKKIADTNQEDNGWYPIPAAITHQDLAGMVASSRETVTLLINKLALFGIIRLHKSKIWVKLESN</sequence>
<dbReference type="GO" id="GO:0003700">
    <property type="term" value="F:DNA-binding transcription factor activity"/>
    <property type="evidence" value="ECO:0007669"/>
    <property type="project" value="TreeGrafter"/>
</dbReference>
<dbReference type="Gene3D" id="1.10.10.10">
    <property type="entry name" value="Winged helix-like DNA-binding domain superfamily/Winged helix DNA-binding domain"/>
    <property type="match status" value="1"/>
</dbReference>
<name>A4J9I1_DESRM</name>
<keyword evidence="2" id="KW-0238">DNA-binding</keyword>
<dbReference type="eggNOG" id="COG0664">
    <property type="taxonomic scope" value="Bacteria"/>
</dbReference>
<dbReference type="InterPro" id="IPR036388">
    <property type="entry name" value="WH-like_DNA-bd_sf"/>
</dbReference>
<dbReference type="Pfam" id="PF13545">
    <property type="entry name" value="HTH_Crp_2"/>
    <property type="match status" value="1"/>
</dbReference>